<dbReference type="Proteomes" id="UP001189429">
    <property type="component" value="Unassembled WGS sequence"/>
</dbReference>
<keyword evidence="4" id="KW-1185">Reference proteome</keyword>
<proteinExistence type="predicted"/>
<feature type="region of interest" description="Disordered" evidence="1">
    <location>
        <begin position="198"/>
        <end position="220"/>
    </location>
</feature>
<organism evidence="3 4">
    <name type="scientific">Prorocentrum cordatum</name>
    <dbReference type="NCBI Taxonomy" id="2364126"/>
    <lineage>
        <taxon>Eukaryota</taxon>
        <taxon>Sar</taxon>
        <taxon>Alveolata</taxon>
        <taxon>Dinophyceae</taxon>
        <taxon>Prorocentrales</taxon>
        <taxon>Prorocentraceae</taxon>
        <taxon>Prorocentrum</taxon>
    </lineage>
</organism>
<comment type="caution">
    <text evidence="3">The sequence shown here is derived from an EMBL/GenBank/DDBJ whole genome shotgun (WGS) entry which is preliminary data.</text>
</comment>
<gene>
    <name evidence="3" type="ORF">PCOR1329_LOCUS17474</name>
</gene>
<evidence type="ECO:0000313" key="3">
    <source>
        <dbReference type="EMBL" id="CAK0813608.1"/>
    </source>
</evidence>
<feature type="region of interest" description="Disordered" evidence="1">
    <location>
        <begin position="715"/>
        <end position="739"/>
    </location>
</feature>
<reference evidence="3" key="1">
    <citation type="submission" date="2023-10" db="EMBL/GenBank/DDBJ databases">
        <authorList>
            <person name="Chen Y."/>
            <person name="Shah S."/>
            <person name="Dougan E. K."/>
            <person name="Thang M."/>
            <person name="Chan C."/>
        </authorList>
    </citation>
    <scope>NUCLEOTIDE SEQUENCE [LARGE SCALE GENOMIC DNA]</scope>
</reference>
<evidence type="ECO:0000259" key="2">
    <source>
        <dbReference type="PROSITE" id="PS50802"/>
    </source>
</evidence>
<dbReference type="EMBL" id="CAUYUJ010005429">
    <property type="protein sequence ID" value="CAK0813608.1"/>
    <property type="molecule type" value="Genomic_DNA"/>
</dbReference>
<dbReference type="Pfam" id="PF02338">
    <property type="entry name" value="OTU"/>
    <property type="match status" value="1"/>
</dbReference>
<feature type="compositionally biased region" description="Basic residues" evidence="1">
    <location>
        <begin position="307"/>
        <end position="316"/>
    </location>
</feature>
<feature type="compositionally biased region" description="Basic and acidic residues" evidence="1">
    <location>
        <begin position="274"/>
        <end position="286"/>
    </location>
</feature>
<accession>A0ABN9R5I8</accession>
<dbReference type="CDD" id="cd22744">
    <property type="entry name" value="OTU"/>
    <property type="match status" value="1"/>
</dbReference>
<dbReference type="Gene3D" id="3.90.70.80">
    <property type="match status" value="1"/>
</dbReference>
<evidence type="ECO:0000256" key="1">
    <source>
        <dbReference type="SAM" id="MobiDB-lite"/>
    </source>
</evidence>
<feature type="domain" description="OTU" evidence="2">
    <location>
        <begin position="67"/>
        <end position="195"/>
    </location>
</feature>
<evidence type="ECO:0000313" key="4">
    <source>
        <dbReference type="Proteomes" id="UP001189429"/>
    </source>
</evidence>
<dbReference type="PROSITE" id="PS50802">
    <property type="entry name" value="OTU"/>
    <property type="match status" value="1"/>
</dbReference>
<dbReference type="InterPro" id="IPR003323">
    <property type="entry name" value="OTU_dom"/>
</dbReference>
<feature type="compositionally biased region" description="Basic residues" evidence="1">
    <location>
        <begin position="718"/>
        <end position="733"/>
    </location>
</feature>
<feature type="region of interest" description="Disordered" evidence="1">
    <location>
        <begin position="250"/>
        <end position="316"/>
    </location>
</feature>
<name>A0ABN9R5I8_9DINO</name>
<sequence>MRRPLASWCATKRREVSRTRIPIPIVPFDFEAAVQASLEQKALEDAAPRVMEEEMQASLSKFSETAAIDRETPKDGSCLFHALRAGGLFSQRALGDVRLSTRDLRKMAVNEASDQQVAIAAASNDPSMSVADYREGMRNGEWGDNLMLACLSRAFNRAITVISKDTARTFLPDGESPGVLEDAPWVAHYSEVRYFGVRRGGEDPEPGAGPRKRLAGKQRGTSFEVRLRQDRIGKTQMARRAQRLGDNIIALKGGKKRQRGGKRSEGEDMDDEQACQHEKDAPEMPEWKNVPYTRDTQCSPGLDARGRRTRPGGRSKRYRGQGLWSLLVGKDSETRLFEWCVKNGFLTDRRNEPCPKCGQAGTWGLDAGRQGTGCSYVCSRRLCRYRESVTEREPGFFSPRVPLSKQMMVAFLFVNHGQPGADVLANTAEMDEHSATALITIAGSRVLDFPQVGGLDEDVEADEVSFRCVPTEEDGAEKMVWARFVGVVRRGGSLYYWGELETRKTCAKQGGGGKLGSAEWEHHALRRGSDWGYQSRPLLRPGSVLHTDAASTHMQCHGKQKDTRYQHLGVWATQCRHSRKKGPNGQWLPRQFAVRKKVQLLSGEWAWREGGTQKKDGFWASIRRRVSRRAVPSYRSSVLRQMAYFYQWLYWRSADPIADALRGRRAGPQAMDMAAALGQLRGRLKDAVGERALADAGDAWFEAVVDQRNDLMPDFPCRKRKNEKCPPNKRRTGKQGEQA</sequence>
<protein>
    <recommendedName>
        <fullName evidence="2">OTU domain-containing protein</fullName>
    </recommendedName>
</protein>